<evidence type="ECO:0000259" key="5">
    <source>
        <dbReference type="Pfam" id="PF00150"/>
    </source>
</evidence>
<dbReference type="SUPFAM" id="SSF51445">
    <property type="entry name" value="(Trans)glycosidases"/>
    <property type="match status" value="1"/>
</dbReference>
<dbReference type="InterPro" id="IPR001547">
    <property type="entry name" value="Glyco_hydro_5"/>
</dbReference>
<dbReference type="InterPro" id="IPR013780">
    <property type="entry name" value="Glyco_hydro_b"/>
</dbReference>
<dbReference type="RefSeq" id="WP_099621671.1">
    <property type="nucleotide sequence ID" value="NZ_CP024201.1"/>
</dbReference>
<dbReference type="PANTHER" id="PTHR31308:SF5">
    <property type="entry name" value="ERGOSTERYL-BETA-GLUCOSIDASE"/>
    <property type="match status" value="1"/>
</dbReference>
<dbReference type="Pfam" id="PF18564">
    <property type="entry name" value="Glyco_hydro_5_C"/>
    <property type="match status" value="1"/>
</dbReference>
<dbReference type="Gene3D" id="3.20.20.80">
    <property type="entry name" value="Glycosidases"/>
    <property type="match status" value="1"/>
</dbReference>
<dbReference type="GO" id="GO:0004553">
    <property type="term" value="F:hydrolase activity, hydrolyzing O-glycosyl compounds"/>
    <property type="evidence" value="ECO:0007669"/>
    <property type="project" value="InterPro"/>
</dbReference>
<keyword evidence="8" id="KW-1185">Reference proteome</keyword>
<dbReference type="Gene3D" id="2.60.40.1180">
    <property type="entry name" value="Golgi alpha-mannosidase II"/>
    <property type="match status" value="1"/>
</dbReference>
<dbReference type="InterPro" id="IPR017853">
    <property type="entry name" value="GH"/>
</dbReference>
<dbReference type="EMBL" id="CP024201">
    <property type="protein sequence ID" value="ATQ42414.1"/>
    <property type="molecule type" value="Genomic_DNA"/>
</dbReference>
<dbReference type="GO" id="GO:1901136">
    <property type="term" value="P:carbohydrate derivative catabolic process"/>
    <property type="evidence" value="ECO:0007669"/>
    <property type="project" value="UniProtKB-ARBA"/>
</dbReference>
<dbReference type="AlphaFoldDB" id="A0A2D2AWL6"/>
<dbReference type="Proteomes" id="UP000228945">
    <property type="component" value="Chromosome"/>
</dbReference>
<dbReference type="PANTHER" id="PTHR31308">
    <property type="match status" value="1"/>
</dbReference>
<protein>
    <submittedName>
        <fullName evidence="7">Endoglucanase</fullName>
    </submittedName>
</protein>
<reference evidence="7 8" key="1">
    <citation type="submission" date="2017-10" db="EMBL/GenBank/DDBJ databases">
        <title>Genome sequence of Caulobacter mirabilis FWC38.</title>
        <authorList>
            <person name="Fiebig A."/>
            <person name="Crosson S."/>
        </authorList>
    </citation>
    <scope>NUCLEOTIDE SEQUENCE [LARGE SCALE GENOMIC DNA]</scope>
    <source>
        <strain evidence="7 8">FWC 38</strain>
    </source>
</reference>
<dbReference type="GO" id="GO:0016042">
    <property type="term" value="P:lipid catabolic process"/>
    <property type="evidence" value="ECO:0007669"/>
    <property type="project" value="UniProtKB-ARBA"/>
</dbReference>
<feature type="domain" description="Glycoside hydrolase family 5" evidence="5">
    <location>
        <begin position="69"/>
        <end position="252"/>
    </location>
</feature>
<name>A0A2D2AWL6_9CAUL</name>
<gene>
    <name evidence="7" type="ORF">CSW64_08300</name>
</gene>
<dbReference type="KEGG" id="cmb:CSW64_08300"/>
<dbReference type="OrthoDB" id="9800955at2"/>
<keyword evidence="3 4" id="KW-0326">Glycosidase</keyword>
<keyword evidence="2 4" id="KW-0378">Hydrolase</keyword>
<comment type="similarity">
    <text evidence="1 4">Belongs to the glycosyl hydrolase 5 (cellulase A) family.</text>
</comment>
<organism evidence="7 8">
    <name type="scientific">Caulobacter mirabilis</name>
    <dbReference type="NCBI Taxonomy" id="69666"/>
    <lineage>
        <taxon>Bacteria</taxon>
        <taxon>Pseudomonadati</taxon>
        <taxon>Pseudomonadota</taxon>
        <taxon>Alphaproteobacteria</taxon>
        <taxon>Caulobacterales</taxon>
        <taxon>Caulobacteraceae</taxon>
        <taxon>Caulobacter</taxon>
    </lineage>
</organism>
<evidence type="ECO:0000256" key="4">
    <source>
        <dbReference type="RuleBase" id="RU361153"/>
    </source>
</evidence>
<evidence type="ECO:0000256" key="1">
    <source>
        <dbReference type="ARBA" id="ARBA00005641"/>
    </source>
</evidence>
<proteinExistence type="inferred from homology"/>
<accession>A0A2D2AWL6</accession>
<evidence type="ECO:0000259" key="6">
    <source>
        <dbReference type="Pfam" id="PF18564"/>
    </source>
</evidence>
<dbReference type="InterPro" id="IPR052066">
    <property type="entry name" value="Glycosphingolipid_Hydrolases"/>
</dbReference>
<dbReference type="InterPro" id="IPR041036">
    <property type="entry name" value="GH5_C"/>
</dbReference>
<dbReference type="GO" id="GO:0000272">
    <property type="term" value="P:polysaccharide catabolic process"/>
    <property type="evidence" value="ECO:0007669"/>
    <property type="project" value="InterPro"/>
</dbReference>
<sequence>MSKLLIDVRGENFVDPLGRQVILRGVNLGGDCKVPYPDGGTENPTDFSDHRTVSFVGRPFPLEDADLHLSRLTGWGFNVLRLLVTWEAVEHAGPSQYDEAYLDYIAEVARKAGEHGLVLFVDFHQDVWSRMSGGDGAPGWIFEAVGLDMTKFHAADAVHVMQHKYDYGREERRQEDRYPMMSWASNYRLPVNGIMWTAFFAGSLLTPDWKVGGKNVQDFLQDHYIGAVTALAKRVKHLPNVVGFDSLNEPGLGWVGEKLSQHHTAPTVDNPTPLRPGPSWTPLEALKAARGLPTTVPVLGWGEDRNSLIVKSETLANADGVSIWLDDGPDPFERAGAWRLENGEAVVVDEDFFKVHAGKRLDHEDDLMQPFYAKVAAAIRAVRSDWILFAELSPYVFGTGRGFPEPMPERTVNASHWYDINILRFKRFDTGADLSALKAKYMQQLGYLRMLGGRINGGSPTLIGEFGIPYDLNEGQAYDQWAAGERDEGVWNAHATALGLMYDVLDALQLNSTQWNYTASNRNDLRVGDSWNQEDLSIYSIDQRTSNDPMSGGRAVAGFSRPYAQRTQGRIEQMRFDAGKRLFTLQYEADPSIDGPTEIFVPVAQLTTTLSVTLSDPAARWEHAPNEQLVRVWAGAAGSTTVTLSAG</sequence>
<evidence type="ECO:0000256" key="2">
    <source>
        <dbReference type="ARBA" id="ARBA00022801"/>
    </source>
</evidence>
<evidence type="ECO:0000313" key="7">
    <source>
        <dbReference type="EMBL" id="ATQ42414.1"/>
    </source>
</evidence>
<feature type="domain" description="Glycoside hydrolase family 5 C-terminal" evidence="6">
    <location>
        <begin position="561"/>
        <end position="643"/>
    </location>
</feature>
<evidence type="ECO:0000313" key="8">
    <source>
        <dbReference type="Proteomes" id="UP000228945"/>
    </source>
</evidence>
<evidence type="ECO:0000256" key="3">
    <source>
        <dbReference type="ARBA" id="ARBA00023295"/>
    </source>
</evidence>
<dbReference type="Pfam" id="PF00150">
    <property type="entry name" value="Cellulase"/>
    <property type="match status" value="1"/>
</dbReference>